<dbReference type="Gene3D" id="1.20.1250.20">
    <property type="entry name" value="MFS general substrate transporter like domains"/>
    <property type="match status" value="1"/>
</dbReference>
<dbReference type="Gene3D" id="1.20.1720.10">
    <property type="entry name" value="Multidrug resistance protein D"/>
    <property type="match status" value="1"/>
</dbReference>
<feature type="transmembrane region" description="Helical" evidence="6">
    <location>
        <begin position="453"/>
        <end position="473"/>
    </location>
</feature>
<feature type="region of interest" description="Disordered" evidence="5">
    <location>
        <begin position="23"/>
        <end position="135"/>
    </location>
</feature>
<dbReference type="InterPro" id="IPR036259">
    <property type="entry name" value="MFS_trans_sf"/>
</dbReference>
<dbReference type="GO" id="GO:0005886">
    <property type="term" value="C:plasma membrane"/>
    <property type="evidence" value="ECO:0007669"/>
    <property type="project" value="TreeGrafter"/>
</dbReference>
<protein>
    <recommendedName>
        <fullName evidence="7">Major facilitator superfamily (MFS) profile domain-containing protein</fullName>
    </recommendedName>
</protein>
<evidence type="ECO:0000259" key="7">
    <source>
        <dbReference type="PROSITE" id="PS50850"/>
    </source>
</evidence>
<feature type="transmembrane region" description="Helical" evidence="6">
    <location>
        <begin position="240"/>
        <end position="258"/>
    </location>
</feature>
<feature type="region of interest" description="Disordered" evidence="5">
    <location>
        <begin position="749"/>
        <end position="775"/>
    </location>
</feature>
<comment type="caution">
    <text evidence="8">The sequence shown here is derived from an EMBL/GenBank/DDBJ whole genome shotgun (WGS) entry which is preliminary data.</text>
</comment>
<feature type="compositionally biased region" description="Polar residues" evidence="5">
    <location>
        <begin position="104"/>
        <end position="129"/>
    </location>
</feature>
<feature type="transmembrane region" description="Helical" evidence="6">
    <location>
        <begin position="721"/>
        <end position="743"/>
    </location>
</feature>
<dbReference type="PRINTS" id="PR01036">
    <property type="entry name" value="TCRTETB"/>
</dbReference>
<sequence>MVDQDAASTKSRHKYSLRRLLSVSSCNRQEAPPKAEDVDCPVGIHNSGSSEPPTAPTKDQAPSLRRSYATLRRKSSLTFAKRNRRTKSDGTDAQDGTEVDRSPASETQHTRSTSLTSWSENESTITTPSVLVKTPPMPPMPPWTLRLPEVVVSSPSFVAETQDELRTRGVYSPRPTFESTRLRPSINCPRPSISRSVSFRSALTHFAPHPGVRPLLYDEELIPEPDNTPKRAREEYPSRLPLALIILGICLSVFIISLDRGIITTAIPAIVVEFDSYSDIGWYGSAYLLTASAFQPLYGRIYTSFHVKWSFLVAVAIFELGSLVCSVSPSSRAFIVGRSIQGLGSAGILTGSFVVGTHSVRLDKRPVLFAFVGVLCGTGSLCGPMLGGIFSDLTTWRWCFYINLPIGAITFVSVFLFFKPYEPRNMRPALVRQPSNFSSMGESFFRRLKALDWIGNTLFTAACTFLFLALQWSQERSSDWSSSRCIAVISLSGFAFFAFAVWLWYKGDEALIPLHILRQRTVAVSCASALFIYGALPIHTYYLPIWFQAIKDKSAIGSGVGMVPYMITNAFFSLAAGIFVSRNGLFAPPAIIGCLVGTIGSGLLATLQPDTSTATWAGLQILVSAGLGMAIQQGFSAVQATLPLHEVPIGTAAVVACQSAGGAIFVSVGNTLLQNHLFDANQADLIPGVNIRAVVELGATKFRDFVPPESLPALLKLYNDALQAVFIAAVPLCALALICSLGMEWKSVRSDDSSSRCPSVDPENGQRKLESPELGSDASTLAHLAPRARERWSQRWKRPRGEMQMTRTTLSVVPELDICEKSLVPFEAAVRGEGFLAGEMKEVEIGKAV</sequence>
<dbReference type="GO" id="GO:0022857">
    <property type="term" value="F:transmembrane transporter activity"/>
    <property type="evidence" value="ECO:0007669"/>
    <property type="project" value="InterPro"/>
</dbReference>
<accession>A0AAN8I733</accession>
<feature type="transmembrane region" description="Helical" evidence="6">
    <location>
        <begin position="614"/>
        <end position="635"/>
    </location>
</feature>
<dbReference type="PANTHER" id="PTHR23501:SF49">
    <property type="entry name" value="MAJOR FACILITATOR SUPERFAMILY (MFS) PROFILE DOMAIN-CONTAINING PROTEIN"/>
    <property type="match status" value="1"/>
</dbReference>
<dbReference type="FunFam" id="1.20.1250.20:FF:000196">
    <property type="entry name" value="MFS toxin efflux pump (AflT)"/>
    <property type="match status" value="1"/>
</dbReference>
<evidence type="ECO:0000313" key="8">
    <source>
        <dbReference type="EMBL" id="KAK5952626.1"/>
    </source>
</evidence>
<evidence type="ECO:0000256" key="2">
    <source>
        <dbReference type="ARBA" id="ARBA00022692"/>
    </source>
</evidence>
<feature type="transmembrane region" description="Helical" evidence="6">
    <location>
        <begin position="555"/>
        <end position="580"/>
    </location>
</feature>
<feature type="transmembrane region" description="Helical" evidence="6">
    <location>
        <begin position="586"/>
        <end position="607"/>
    </location>
</feature>
<proteinExistence type="predicted"/>
<dbReference type="InterPro" id="IPR011701">
    <property type="entry name" value="MFS"/>
</dbReference>
<dbReference type="InterPro" id="IPR020846">
    <property type="entry name" value="MFS_dom"/>
</dbReference>
<feature type="compositionally biased region" description="Basic residues" evidence="5">
    <location>
        <begin position="71"/>
        <end position="85"/>
    </location>
</feature>
<evidence type="ECO:0000256" key="4">
    <source>
        <dbReference type="ARBA" id="ARBA00023136"/>
    </source>
</evidence>
<dbReference type="AlphaFoldDB" id="A0AAN8I733"/>
<dbReference type="Proteomes" id="UP001316803">
    <property type="component" value="Unassembled WGS sequence"/>
</dbReference>
<feature type="transmembrane region" description="Helical" evidence="6">
    <location>
        <begin position="366"/>
        <end position="386"/>
    </location>
</feature>
<evidence type="ECO:0000256" key="1">
    <source>
        <dbReference type="ARBA" id="ARBA00004141"/>
    </source>
</evidence>
<keyword evidence="3 6" id="KW-1133">Transmembrane helix</keyword>
<feature type="transmembrane region" description="Helical" evidence="6">
    <location>
        <begin position="485"/>
        <end position="505"/>
    </location>
</feature>
<dbReference type="Pfam" id="PF07690">
    <property type="entry name" value="MFS_1"/>
    <property type="match status" value="1"/>
</dbReference>
<feature type="transmembrane region" description="Helical" evidence="6">
    <location>
        <begin position="309"/>
        <end position="328"/>
    </location>
</feature>
<comment type="subcellular location">
    <subcellularLocation>
        <location evidence="1">Membrane</location>
        <topology evidence="1">Multi-pass membrane protein</topology>
    </subcellularLocation>
</comment>
<dbReference type="CDD" id="cd17502">
    <property type="entry name" value="MFS_Azr1_MDR_like"/>
    <property type="match status" value="1"/>
</dbReference>
<evidence type="ECO:0000313" key="9">
    <source>
        <dbReference type="Proteomes" id="UP001316803"/>
    </source>
</evidence>
<feature type="transmembrane region" description="Helical" evidence="6">
    <location>
        <begin position="398"/>
        <end position="418"/>
    </location>
</feature>
<dbReference type="PANTHER" id="PTHR23501">
    <property type="entry name" value="MAJOR FACILITATOR SUPERFAMILY"/>
    <property type="match status" value="1"/>
</dbReference>
<dbReference type="EMBL" id="JAKLMC020000014">
    <property type="protein sequence ID" value="KAK5952626.1"/>
    <property type="molecule type" value="Genomic_DNA"/>
</dbReference>
<feature type="domain" description="Major facilitator superfamily (MFS) profile" evidence="7">
    <location>
        <begin position="245"/>
        <end position="711"/>
    </location>
</feature>
<gene>
    <name evidence="8" type="ORF">OHC33_006218</name>
</gene>
<keyword evidence="4 6" id="KW-0472">Membrane</keyword>
<evidence type="ECO:0000256" key="3">
    <source>
        <dbReference type="ARBA" id="ARBA00022989"/>
    </source>
</evidence>
<organism evidence="8 9">
    <name type="scientific">Knufia fluminis</name>
    <dbReference type="NCBI Taxonomy" id="191047"/>
    <lineage>
        <taxon>Eukaryota</taxon>
        <taxon>Fungi</taxon>
        <taxon>Dikarya</taxon>
        <taxon>Ascomycota</taxon>
        <taxon>Pezizomycotina</taxon>
        <taxon>Eurotiomycetes</taxon>
        <taxon>Chaetothyriomycetidae</taxon>
        <taxon>Chaetothyriales</taxon>
        <taxon>Trichomeriaceae</taxon>
        <taxon>Knufia</taxon>
    </lineage>
</organism>
<evidence type="ECO:0000256" key="5">
    <source>
        <dbReference type="SAM" id="MobiDB-lite"/>
    </source>
</evidence>
<reference evidence="8 9" key="1">
    <citation type="submission" date="2022-12" db="EMBL/GenBank/DDBJ databases">
        <title>Genomic features and morphological characterization of a novel Knufia sp. strain isolated from spacecraft assembly facility.</title>
        <authorList>
            <person name="Teixeira M."/>
            <person name="Chander A.M."/>
            <person name="Stajich J.E."/>
            <person name="Venkateswaran K."/>
        </authorList>
    </citation>
    <scope>NUCLEOTIDE SEQUENCE [LARGE SCALE GENOMIC DNA]</scope>
    <source>
        <strain evidence="8 9">FJI-L2-BK-P2</strain>
    </source>
</reference>
<dbReference type="PROSITE" id="PS50850">
    <property type="entry name" value="MFS"/>
    <property type="match status" value="1"/>
</dbReference>
<keyword evidence="2 6" id="KW-0812">Transmembrane</keyword>
<evidence type="ECO:0000256" key="6">
    <source>
        <dbReference type="SAM" id="Phobius"/>
    </source>
</evidence>
<dbReference type="SUPFAM" id="SSF103473">
    <property type="entry name" value="MFS general substrate transporter"/>
    <property type="match status" value="1"/>
</dbReference>
<feature type="transmembrane region" description="Helical" evidence="6">
    <location>
        <begin position="521"/>
        <end position="543"/>
    </location>
</feature>
<feature type="transmembrane region" description="Helical" evidence="6">
    <location>
        <begin position="340"/>
        <end position="360"/>
    </location>
</feature>
<name>A0AAN8I733_9EURO</name>
<keyword evidence="9" id="KW-1185">Reference proteome</keyword>